<dbReference type="InterPro" id="IPR027385">
    <property type="entry name" value="Beta-barrel_OMP"/>
</dbReference>
<feature type="chain" id="PRO_5037783655" evidence="2">
    <location>
        <begin position="25"/>
        <end position="252"/>
    </location>
</feature>
<evidence type="ECO:0000259" key="3">
    <source>
        <dbReference type="Pfam" id="PF13505"/>
    </source>
</evidence>
<reference evidence="4" key="1">
    <citation type="submission" date="2020-11" db="EMBL/GenBank/DDBJ databases">
        <title>Novosphingobium aureum sp. nov., a marine bacterium isolated from sediment of a salt flat.</title>
        <authorList>
            <person name="Yoo Y."/>
            <person name="Kim J.-J."/>
        </authorList>
    </citation>
    <scope>NUCLEOTIDE SEQUENCE</scope>
    <source>
        <strain evidence="4">YJ-S2-02</strain>
    </source>
</reference>
<evidence type="ECO:0000256" key="1">
    <source>
        <dbReference type="ARBA" id="ARBA00022729"/>
    </source>
</evidence>
<keyword evidence="5" id="KW-1185">Reference proteome</keyword>
<organism evidence="4 5">
    <name type="scientific">Novosphingobium aureum</name>
    <dbReference type="NCBI Taxonomy" id="2792964"/>
    <lineage>
        <taxon>Bacteria</taxon>
        <taxon>Pseudomonadati</taxon>
        <taxon>Pseudomonadota</taxon>
        <taxon>Alphaproteobacteria</taxon>
        <taxon>Sphingomonadales</taxon>
        <taxon>Sphingomonadaceae</taxon>
        <taxon>Novosphingobium</taxon>
    </lineage>
</organism>
<feature type="domain" description="Outer membrane protein beta-barrel" evidence="3">
    <location>
        <begin position="10"/>
        <end position="249"/>
    </location>
</feature>
<dbReference type="EMBL" id="JADZGI010000001">
    <property type="protein sequence ID" value="MBH0112088.1"/>
    <property type="molecule type" value="Genomic_DNA"/>
</dbReference>
<protein>
    <submittedName>
        <fullName evidence="4">Porin family protein</fullName>
    </submittedName>
</protein>
<keyword evidence="1 2" id="KW-0732">Signal</keyword>
<dbReference type="InterPro" id="IPR011250">
    <property type="entry name" value="OMP/PagP_B-barrel"/>
</dbReference>
<dbReference type="Gene3D" id="2.40.160.20">
    <property type="match status" value="1"/>
</dbReference>
<comment type="caution">
    <text evidence="4">The sequence shown here is derived from an EMBL/GenBank/DDBJ whole genome shotgun (WGS) entry which is preliminary data.</text>
</comment>
<dbReference type="Proteomes" id="UP000617634">
    <property type="component" value="Unassembled WGS sequence"/>
</dbReference>
<proteinExistence type="predicted"/>
<dbReference type="Pfam" id="PF13505">
    <property type="entry name" value="OMP_b-brl"/>
    <property type="match status" value="1"/>
</dbReference>
<name>A0A931MJU7_9SPHN</name>
<evidence type="ECO:0000313" key="5">
    <source>
        <dbReference type="Proteomes" id="UP000617634"/>
    </source>
</evidence>
<evidence type="ECO:0000256" key="2">
    <source>
        <dbReference type="SAM" id="SignalP"/>
    </source>
</evidence>
<feature type="signal peptide" evidence="2">
    <location>
        <begin position="1"/>
        <end position="24"/>
    </location>
</feature>
<dbReference type="AlphaFoldDB" id="A0A931MJU7"/>
<evidence type="ECO:0000313" key="4">
    <source>
        <dbReference type="EMBL" id="MBH0112088.1"/>
    </source>
</evidence>
<accession>A0A931MJU7</accession>
<gene>
    <name evidence="4" type="ORF">I5E68_03855</name>
</gene>
<sequence>MMQYNIVFCAICAAAFLPSAPAMAATEEGFYGHVRFGLHLPQDPKTTIETDLYDTDTVFYGDDYINGKLNRDSSIEIAGGLGYDIGMIRGEITASYTKSDIKTGTFTARNGAPLTNDEILTACTYIADCTSTDNGFKAAFEDTSIRTFAAMASAWLDIETSLPVEPYVGGGIGFASNRLHYYDGKDSKTTFRWELGAGIAGAISPGIMATLDYRFSGSDGWKYYQDPGYEDASVDIGSLKAHTIAIGLRTYF</sequence>
<dbReference type="RefSeq" id="WP_197160930.1">
    <property type="nucleotide sequence ID" value="NZ_JADZGI010000001.1"/>
</dbReference>
<dbReference type="SUPFAM" id="SSF56925">
    <property type="entry name" value="OMPA-like"/>
    <property type="match status" value="1"/>
</dbReference>